<proteinExistence type="predicted"/>
<reference evidence="1" key="1">
    <citation type="submission" date="2021-05" db="EMBL/GenBank/DDBJ databases">
        <authorList>
            <person name="Scholz U."/>
            <person name="Mascher M."/>
            <person name="Fiebig A."/>
        </authorList>
    </citation>
    <scope>NUCLEOTIDE SEQUENCE [LARGE SCALE GENOMIC DNA]</scope>
</reference>
<protein>
    <submittedName>
        <fullName evidence="1">Uncharacterized protein</fullName>
    </submittedName>
</protein>
<accession>A0ACD5YR31</accession>
<evidence type="ECO:0000313" key="2">
    <source>
        <dbReference type="Proteomes" id="UP001732700"/>
    </source>
</evidence>
<dbReference type="Proteomes" id="UP001732700">
    <property type="component" value="Chromosome 6A"/>
</dbReference>
<sequence length="354" mass="38282">MAVMLRWFLQQLQPVLAHQAAVRRTPHYRLLHSPSPLTAASASASASPPAPAASPSPSPNLLSRSLLPTSAGAFVEAARTAAARAARSFELSSLQLSRTTSAGFTSSSSTLLHGVAAPWAHWTTTPADDMVLMLAGANVAVYGLWRMADPKFAFSPSVIWLDMYTGGRLHALLTSALSHVDQRFMVNHFMISLDNFKSLRWHTLLTSAFSHKDADHLFRNMIDFYFFGSSIARLFGPGFLLQLYVQGAVLGSAFFLAEMVFLAPRKEGFGGWNTQALGASAAVNATILLYIFLYPTNILYLHFFIPLPAALVGAGLIGVDLWRVKKGQSRVSGSAHLGGAFVAALVFAEMKGWI</sequence>
<organism evidence="1 2">
    <name type="scientific">Avena sativa</name>
    <name type="common">Oat</name>
    <dbReference type="NCBI Taxonomy" id="4498"/>
    <lineage>
        <taxon>Eukaryota</taxon>
        <taxon>Viridiplantae</taxon>
        <taxon>Streptophyta</taxon>
        <taxon>Embryophyta</taxon>
        <taxon>Tracheophyta</taxon>
        <taxon>Spermatophyta</taxon>
        <taxon>Magnoliopsida</taxon>
        <taxon>Liliopsida</taxon>
        <taxon>Poales</taxon>
        <taxon>Poaceae</taxon>
        <taxon>BOP clade</taxon>
        <taxon>Pooideae</taxon>
        <taxon>Poodae</taxon>
        <taxon>Poeae</taxon>
        <taxon>Poeae Chloroplast Group 1 (Aveneae type)</taxon>
        <taxon>Aveninae</taxon>
        <taxon>Avena</taxon>
    </lineage>
</organism>
<keyword evidence="2" id="KW-1185">Reference proteome</keyword>
<reference evidence="1" key="2">
    <citation type="submission" date="2025-09" db="UniProtKB">
        <authorList>
            <consortium name="EnsemblPlants"/>
        </authorList>
    </citation>
    <scope>IDENTIFICATION</scope>
</reference>
<dbReference type="EnsemblPlants" id="AVESA.00010b.r2.6AG1009050.1">
    <property type="protein sequence ID" value="AVESA.00010b.r2.6AG1009050.1.CDS"/>
    <property type="gene ID" value="AVESA.00010b.r2.6AG1009050"/>
</dbReference>
<evidence type="ECO:0000313" key="1">
    <source>
        <dbReference type="EnsemblPlants" id="AVESA.00010b.r2.6AG1009050.1.CDS"/>
    </source>
</evidence>
<name>A0ACD5YR31_AVESA</name>